<reference evidence="20" key="1">
    <citation type="submission" date="2016-10" db="EMBL/GenBank/DDBJ databases">
        <authorList>
            <person name="Varghese N."/>
            <person name="Submissions S."/>
        </authorList>
    </citation>
    <scope>NUCLEOTIDE SEQUENCE [LARGE SCALE GENOMIC DNA]</scope>
    <source>
        <strain evidence="20">DSM 8415</strain>
    </source>
</reference>
<evidence type="ECO:0000256" key="14">
    <source>
        <dbReference type="ARBA" id="ARBA00047783"/>
    </source>
</evidence>
<comment type="similarity">
    <text evidence="3 15 17">Belongs to the RNA methyltransferase TrmD family.</text>
</comment>
<dbReference type="NCBIfam" id="TIGR00088">
    <property type="entry name" value="trmD"/>
    <property type="match status" value="1"/>
</dbReference>
<evidence type="ECO:0000256" key="3">
    <source>
        <dbReference type="ARBA" id="ARBA00007630"/>
    </source>
</evidence>
<protein>
    <recommendedName>
        <fullName evidence="6 15">tRNA (guanine-N(1)-)-methyltransferase</fullName>
        <ecNumber evidence="5 15">2.1.1.228</ecNumber>
    </recommendedName>
    <alternativeName>
        <fullName evidence="12 15">M1G-methyltransferase</fullName>
    </alternativeName>
    <alternativeName>
        <fullName evidence="13 15">tRNA [GM37] methyltransferase</fullName>
    </alternativeName>
</protein>
<evidence type="ECO:0000256" key="7">
    <source>
        <dbReference type="ARBA" id="ARBA00022490"/>
    </source>
</evidence>
<dbReference type="PIRSF" id="PIRSF000386">
    <property type="entry name" value="tRNA_mtase"/>
    <property type="match status" value="1"/>
</dbReference>
<dbReference type="HAMAP" id="MF_00605">
    <property type="entry name" value="TrmD"/>
    <property type="match status" value="1"/>
</dbReference>
<evidence type="ECO:0000256" key="17">
    <source>
        <dbReference type="RuleBase" id="RU003464"/>
    </source>
</evidence>
<dbReference type="PANTHER" id="PTHR46417:SF1">
    <property type="entry name" value="TRNA (GUANINE-N(1)-)-METHYLTRANSFERASE"/>
    <property type="match status" value="1"/>
</dbReference>
<keyword evidence="9 15" id="KW-0808">Transferase</keyword>
<feature type="domain" description="tRNA methyltransferase TRMD/TRM10-type" evidence="18">
    <location>
        <begin position="1"/>
        <end position="211"/>
    </location>
</feature>
<dbReference type="EC" id="2.1.1.228" evidence="5 15"/>
<evidence type="ECO:0000256" key="11">
    <source>
        <dbReference type="ARBA" id="ARBA00022694"/>
    </source>
</evidence>
<evidence type="ECO:0000259" key="18">
    <source>
        <dbReference type="Pfam" id="PF01746"/>
    </source>
</evidence>
<dbReference type="Gene3D" id="3.40.1280.10">
    <property type="match status" value="1"/>
</dbReference>
<evidence type="ECO:0000256" key="13">
    <source>
        <dbReference type="ARBA" id="ARBA00033392"/>
    </source>
</evidence>
<dbReference type="GO" id="GO:0005829">
    <property type="term" value="C:cytosol"/>
    <property type="evidence" value="ECO:0007669"/>
    <property type="project" value="TreeGrafter"/>
</dbReference>
<comment type="subcellular location">
    <subcellularLocation>
        <location evidence="2 15 17">Cytoplasm</location>
    </subcellularLocation>
</comment>
<dbReference type="EMBL" id="FMYU01000007">
    <property type="protein sequence ID" value="SDC61140.1"/>
    <property type="molecule type" value="Genomic_DNA"/>
</dbReference>
<dbReference type="NCBIfam" id="NF000648">
    <property type="entry name" value="PRK00026.1"/>
    <property type="match status" value="1"/>
</dbReference>
<accession>A0A1G6MZZ6</accession>
<keyword evidence="10 15" id="KW-0949">S-adenosyl-L-methionine</keyword>
<dbReference type="AlphaFoldDB" id="A0A1G6MZZ6"/>
<dbReference type="GO" id="GO:0052906">
    <property type="term" value="F:tRNA (guanine(37)-N1)-methyltransferase activity"/>
    <property type="evidence" value="ECO:0007669"/>
    <property type="project" value="UniProtKB-UniRule"/>
</dbReference>
<evidence type="ECO:0000256" key="4">
    <source>
        <dbReference type="ARBA" id="ARBA00011738"/>
    </source>
</evidence>
<proteinExistence type="inferred from homology"/>
<evidence type="ECO:0000256" key="12">
    <source>
        <dbReference type="ARBA" id="ARBA00029736"/>
    </source>
</evidence>
<evidence type="ECO:0000256" key="9">
    <source>
        <dbReference type="ARBA" id="ARBA00022679"/>
    </source>
</evidence>
<dbReference type="Pfam" id="PF01746">
    <property type="entry name" value="tRNA_m1G_MT"/>
    <property type="match status" value="1"/>
</dbReference>
<sequence>MSIYPKVFESIFDDGILKKAKKMHLAEFEFVNIRDFTNDKHRTVDDCVYGGGPGMLLKPEPIYKALDYVKSKDNDVFTVVLTPEGKLFNQQKAKEYSQKKSIAFICGRYEGFDERVKLLADEKISIGQFIISRGELAASIMVDAIVRLLPGVLGNKESLKEESFESGFLEYPQYTRPAEFRGLKVPDVLLSGNHAMIAKWRKENSQKITTREVSDG</sequence>
<keyword evidence="20" id="KW-1185">Reference proteome</keyword>
<keyword evidence="7 15" id="KW-0963">Cytoplasm</keyword>
<evidence type="ECO:0000256" key="5">
    <source>
        <dbReference type="ARBA" id="ARBA00012807"/>
    </source>
</evidence>
<evidence type="ECO:0000256" key="10">
    <source>
        <dbReference type="ARBA" id="ARBA00022691"/>
    </source>
</evidence>
<gene>
    <name evidence="15" type="primary">trmD</name>
    <name evidence="19" type="ORF">SAMN05660835_01074</name>
</gene>
<comment type="catalytic activity">
    <reaction evidence="14 15 17">
        <text>guanosine(37) in tRNA + S-adenosyl-L-methionine = N(1)-methylguanosine(37) in tRNA + S-adenosyl-L-homocysteine + H(+)</text>
        <dbReference type="Rhea" id="RHEA:36899"/>
        <dbReference type="Rhea" id="RHEA-COMP:10145"/>
        <dbReference type="Rhea" id="RHEA-COMP:10147"/>
        <dbReference type="ChEBI" id="CHEBI:15378"/>
        <dbReference type="ChEBI" id="CHEBI:57856"/>
        <dbReference type="ChEBI" id="CHEBI:59789"/>
        <dbReference type="ChEBI" id="CHEBI:73542"/>
        <dbReference type="ChEBI" id="CHEBI:74269"/>
        <dbReference type="EC" id="2.1.1.228"/>
    </reaction>
</comment>
<evidence type="ECO:0000256" key="2">
    <source>
        <dbReference type="ARBA" id="ARBA00004496"/>
    </source>
</evidence>
<evidence type="ECO:0000256" key="15">
    <source>
        <dbReference type="HAMAP-Rule" id="MF_00605"/>
    </source>
</evidence>
<evidence type="ECO:0000256" key="1">
    <source>
        <dbReference type="ARBA" id="ARBA00002634"/>
    </source>
</evidence>
<keyword evidence="11 15" id="KW-0819">tRNA processing</keyword>
<dbReference type="InterPro" id="IPR029026">
    <property type="entry name" value="tRNA_m1G_MTases_N"/>
</dbReference>
<evidence type="ECO:0000256" key="6">
    <source>
        <dbReference type="ARBA" id="ARBA00014679"/>
    </source>
</evidence>
<dbReference type="InterPro" id="IPR029028">
    <property type="entry name" value="Alpha/beta_knot_MTases"/>
</dbReference>
<dbReference type="Proteomes" id="UP000199411">
    <property type="component" value="Unassembled WGS sequence"/>
</dbReference>
<dbReference type="Gene3D" id="1.10.1270.20">
    <property type="entry name" value="tRNA(m1g37)methyltransferase, domain 2"/>
    <property type="match status" value="1"/>
</dbReference>
<evidence type="ECO:0000256" key="8">
    <source>
        <dbReference type="ARBA" id="ARBA00022603"/>
    </source>
</evidence>
<comment type="caution">
    <text evidence="15">Lacks conserved residue(s) required for the propagation of feature annotation.</text>
</comment>
<dbReference type="InterPro" id="IPR023148">
    <property type="entry name" value="tRNA_m1G_MeTrfase_C_sf"/>
</dbReference>
<comment type="subunit">
    <text evidence="4 15 17">Homodimer.</text>
</comment>
<dbReference type="CDD" id="cd18080">
    <property type="entry name" value="TrmD-like"/>
    <property type="match status" value="1"/>
</dbReference>
<dbReference type="GO" id="GO:0002939">
    <property type="term" value="P:tRNA N1-guanine methylation"/>
    <property type="evidence" value="ECO:0007669"/>
    <property type="project" value="TreeGrafter"/>
</dbReference>
<keyword evidence="8 15" id="KW-0489">Methyltransferase</keyword>
<dbReference type="PANTHER" id="PTHR46417">
    <property type="entry name" value="TRNA (GUANINE-N(1)-)-METHYLTRANSFERASE"/>
    <property type="match status" value="1"/>
</dbReference>
<organism evidence="19 20">
    <name type="scientific">Desulfurella multipotens</name>
    <dbReference type="NCBI Taxonomy" id="79269"/>
    <lineage>
        <taxon>Bacteria</taxon>
        <taxon>Pseudomonadati</taxon>
        <taxon>Campylobacterota</taxon>
        <taxon>Desulfurellia</taxon>
        <taxon>Desulfurellales</taxon>
        <taxon>Desulfurellaceae</taxon>
        <taxon>Desulfurella</taxon>
    </lineage>
</organism>
<evidence type="ECO:0000313" key="20">
    <source>
        <dbReference type="Proteomes" id="UP000199411"/>
    </source>
</evidence>
<dbReference type="SUPFAM" id="SSF75217">
    <property type="entry name" value="alpha/beta knot"/>
    <property type="match status" value="1"/>
</dbReference>
<feature type="binding site" evidence="15 16">
    <location>
        <position position="107"/>
    </location>
    <ligand>
        <name>S-adenosyl-L-methionine</name>
        <dbReference type="ChEBI" id="CHEBI:59789"/>
    </ligand>
</feature>
<name>A0A1G6MZZ6_9BACT</name>
<dbReference type="InterPro" id="IPR002649">
    <property type="entry name" value="tRNA_m1G_MeTrfase_TrmD"/>
</dbReference>
<evidence type="ECO:0000313" key="19">
    <source>
        <dbReference type="EMBL" id="SDC61140.1"/>
    </source>
</evidence>
<comment type="function">
    <text evidence="1 15 17">Specifically methylates guanosine-37 in various tRNAs.</text>
</comment>
<dbReference type="InterPro" id="IPR016009">
    <property type="entry name" value="tRNA_MeTrfase_TRMD/TRM10"/>
</dbReference>
<evidence type="ECO:0000256" key="16">
    <source>
        <dbReference type="PIRSR" id="PIRSR000386-1"/>
    </source>
</evidence>